<dbReference type="eggNOG" id="COG0702">
    <property type="taxonomic scope" value="Bacteria"/>
</dbReference>
<sequence length="215" mass="23408">MEKVLIIGANGATGRIVATQLKDSSNYIPIAMIRNEDQRGYFEELGVQTRIGDLEGDISDCFEAVDKVVFVAGSGSSTGKDKTEKVDKEGAEKSIDLAKEYEIKKYVMLSARGTEDPDPESKMLFYLAAKSEADEYLKKSGVPYAIVRAGALTDDEGNGKIKAAYKLEGEGQIPRADVAKTLIASLDRDYGTGLTFEIVSGEEDIQNAIEHLRQV</sequence>
<dbReference type="Gene3D" id="3.40.50.720">
    <property type="entry name" value="NAD(P)-binding Rossmann-like Domain"/>
    <property type="match status" value="1"/>
</dbReference>
<dbReference type="PANTHER" id="PTHR15020:SF50">
    <property type="entry name" value="UPF0659 PROTEIN YMR090W"/>
    <property type="match status" value="1"/>
</dbReference>
<name>A0A074L1Q8_9BACT</name>
<accession>A0A074L1Q8</accession>
<dbReference type="PANTHER" id="PTHR15020">
    <property type="entry name" value="FLAVIN REDUCTASE-RELATED"/>
    <property type="match status" value="1"/>
</dbReference>
<dbReference type="SUPFAM" id="SSF51735">
    <property type="entry name" value="NAD(P)-binding Rossmann-fold domains"/>
    <property type="match status" value="1"/>
</dbReference>
<evidence type="ECO:0000259" key="1">
    <source>
        <dbReference type="Pfam" id="PF13460"/>
    </source>
</evidence>
<evidence type="ECO:0000313" key="3">
    <source>
        <dbReference type="Proteomes" id="UP000027821"/>
    </source>
</evidence>
<proteinExistence type="predicted"/>
<gene>
    <name evidence="2" type="ORF">EL17_05305</name>
</gene>
<dbReference type="Pfam" id="PF13460">
    <property type="entry name" value="NAD_binding_10"/>
    <property type="match status" value="1"/>
</dbReference>
<dbReference type="AlphaFoldDB" id="A0A074L1Q8"/>
<comment type="caution">
    <text evidence="2">The sequence shown here is derived from an EMBL/GenBank/DDBJ whole genome shotgun (WGS) entry which is preliminary data.</text>
</comment>
<dbReference type="Proteomes" id="UP000027821">
    <property type="component" value="Unassembled WGS sequence"/>
</dbReference>
<dbReference type="EMBL" id="JMIH01000014">
    <property type="protein sequence ID" value="KEO75089.1"/>
    <property type="molecule type" value="Genomic_DNA"/>
</dbReference>
<keyword evidence="3" id="KW-1185">Reference proteome</keyword>
<dbReference type="InterPro" id="IPR016040">
    <property type="entry name" value="NAD(P)-bd_dom"/>
</dbReference>
<feature type="domain" description="NAD(P)-binding" evidence="1">
    <location>
        <begin position="8"/>
        <end position="188"/>
    </location>
</feature>
<evidence type="ECO:0000313" key="2">
    <source>
        <dbReference type="EMBL" id="KEO75089.1"/>
    </source>
</evidence>
<dbReference type="OrthoDB" id="9803892at2"/>
<dbReference type="RefSeq" id="WP_035071629.1">
    <property type="nucleotide sequence ID" value="NZ_JMIH01000014.1"/>
</dbReference>
<dbReference type="CDD" id="cd05243">
    <property type="entry name" value="SDR_a5"/>
    <property type="match status" value="1"/>
</dbReference>
<organism evidence="2 3">
    <name type="scientific">Anditalea andensis</name>
    <dbReference type="NCBI Taxonomy" id="1048983"/>
    <lineage>
        <taxon>Bacteria</taxon>
        <taxon>Pseudomonadati</taxon>
        <taxon>Bacteroidota</taxon>
        <taxon>Cytophagia</taxon>
        <taxon>Cytophagales</taxon>
        <taxon>Cytophagaceae</taxon>
        <taxon>Anditalea</taxon>
    </lineage>
</organism>
<dbReference type="STRING" id="1048983.EL17_05305"/>
<protein>
    <submittedName>
        <fullName evidence="2">NAD-dependent dehydratase</fullName>
    </submittedName>
</protein>
<dbReference type="InterPro" id="IPR036291">
    <property type="entry name" value="NAD(P)-bd_dom_sf"/>
</dbReference>
<reference evidence="2 3" key="1">
    <citation type="submission" date="2014-04" db="EMBL/GenBank/DDBJ databases">
        <title>Characterization and application of a salt tolerant electro-active bacterium.</title>
        <authorList>
            <person name="Yang L."/>
            <person name="Wei S."/>
            <person name="Tay Q.X.M."/>
        </authorList>
    </citation>
    <scope>NUCLEOTIDE SEQUENCE [LARGE SCALE GENOMIC DNA]</scope>
    <source>
        <strain evidence="2 3">LY1</strain>
    </source>
</reference>